<keyword evidence="2" id="KW-1185">Reference proteome</keyword>
<accession>A0A9N9HGX0</accession>
<dbReference type="EMBL" id="CAJVPQ010005620">
    <property type="protein sequence ID" value="CAG8673077.1"/>
    <property type="molecule type" value="Genomic_DNA"/>
</dbReference>
<reference evidence="1" key="1">
    <citation type="submission" date="2021-06" db="EMBL/GenBank/DDBJ databases">
        <authorList>
            <person name="Kallberg Y."/>
            <person name="Tangrot J."/>
            <person name="Rosling A."/>
        </authorList>
    </citation>
    <scope>NUCLEOTIDE SEQUENCE</scope>
    <source>
        <strain evidence="1">UK204</strain>
    </source>
</reference>
<dbReference type="Proteomes" id="UP000789570">
    <property type="component" value="Unassembled WGS sequence"/>
</dbReference>
<gene>
    <name evidence="1" type="ORF">FCALED_LOCUS12118</name>
</gene>
<dbReference type="OrthoDB" id="2339265at2759"/>
<evidence type="ECO:0000313" key="2">
    <source>
        <dbReference type="Proteomes" id="UP000789570"/>
    </source>
</evidence>
<evidence type="ECO:0000313" key="1">
    <source>
        <dbReference type="EMBL" id="CAG8673077.1"/>
    </source>
</evidence>
<protein>
    <submittedName>
        <fullName evidence="1">6948_t:CDS:1</fullName>
    </submittedName>
</protein>
<name>A0A9N9HGX0_9GLOM</name>
<feature type="non-terminal residue" evidence="1">
    <location>
        <position position="241"/>
    </location>
</feature>
<comment type="caution">
    <text evidence="1">The sequence shown here is derived from an EMBL/GenBank/DDBJ whole genome shotgun (WGS) entry which is preliminary data.</text>
</comment>
<proteinExistence type="predicted"/>
<dbReference type="AlphaFoldDB" id="A0A9N9HGX0"/>
<organism evidence="1 2">
    <name type="scientific">Funneliformis caledonium</name>
    <dbReference type="NCBI Taxonomy" id="1117310"/>
    <lineage>
        <taxon>Eukaryota</taxon>
        <taxon>Fungi</taxon>
        <taxon>Fungi incertae sedis</taxon>
        <taxon>Mucoromycota</taxon>
        <taxon>Glomeromycotina</taxon>
        <taxon>Glomeromycetes</taxon>
        <taxon>Glomerales</taxon>
        <taxon>Glomeraceae</taxon>
        <taxon>Funneliformis</taxon>
    </lineage>
</organism>
<sequence>MEIIDHIPEAFADENTRMKKFYEIYYKHYKIQLNQFKVGSYITDSSGFDIAGRPYISIARIILIDSVTCNLLTPVLPLLCLYYDKQAMFQLTQIFHALNKAVVLLQEVYNQRPLQISSVQRSFLYINSFQTLERQMLEFNYKSRLYNLVFHVERNNDYSCTLSKDLLVKFVQDYEVNAHEACAEMGIAFQLFSCYRVLGGWKVVVMEYIKDSYSNLAKEYNKPSSVNEIKKSVKEKVEKMQ</sequence>